<proteinExistence type="predicted"/>
<keyword evidence="5" id="KW-1185">Reference proteome</keyword>
<evidence type="ECO:0000313" key="1">
    <source>
        <dbReference type="EMBL" id="CAF1584125.1"/>
    </source>
</evidence>
<evidence type="ECO:0000313" key="4">
    <source>
        <dbReference type="EMBL" id="CAF4583356.1"/>
    </source>
</evidence>
<comment type="caution">
    <text evidence="2">The sequence shown here is derived from an EMBL/GenBank/DDBJ whole genome shotgun (WGS) entry which is preliminary data.</text>
</comment>
<organism evidence="2 5">
    <name type="scientific">Didymodactylos carnosus</name>
    <dbReference type="NCBI Taxonomy" id="1234261"/>
    <lineage>
        <taxon>Eukaryota</taxon>
        <taxon>Metazoa</taxon>
        <taxon>Spiralia</taxon>
        <taxon>Gnathifera</taxon>
        <taxon>Rotifera</taxon>
        <taxon>Eurotatoria</taxon>
        <taxon>Bdelloidea</taxon>
        <taxon>Philodinida</taxon>
        <taxon>Philodinidae</taxon>
        <taxon>Didymodactylos</taxon>
    </lineage>
</organism>
<dbReference type="EMBL" id="CAJNOK010046609">
    <property type="protein sequence ID" value="CAF1584125.1"/>
    <property type="molecule type" value="Genomic_DNA"/>
</dbReference>
<reference evidence="2" key="1">
    <citation type="submission" date="2021-02" db="EMBL/GenBank/DDBJ databases">
        <authorList>
            <person name="Nowell W R."/>
        </authorList>
    </citation>
    <scope>NUCLEOTIDE SEQUENCE</scope>
</reference>
<dbReference type="EMBL" id="CAJOBC010123122">
    <property type="protein sequence ID" value="CAF4583356.1"/>
    <property type="molecule type" value="Genomic_DNA"/>
</dbReference>
<evidence type="ECO:0000313" key="2">
    <source>
        <dbReference type="EMBL" id="CAF1652450.1"/>
    </source>
</evidence>
<evidence type="ECO:0000313" key="3">
    <source>
        <dbReference type="EMBL" id="CAF4384626.1"/>
    </source>
</evidence>
<evidence type="ECO:0000313" key="5">
    <source>
        <dbReference type="Proteomes" id="UP000663829"/>
    </source>
</evidence>
<dbReference type="Proteomes" id="UP000681722">
    <property type="component" value="Unassembled WGS sequence"/>
</dbReference>
<name>A0A816EQF3_9BILA</name>
<gene>
    <name evidence="2" type="ORF">GPM918_LOCUS45586</name>
    <name evidence="1" type="ORF">OVA965_LOCUS41146</name>
    <name evidence="4" type="ORF">SRO942_LOCUS48225</name>
    <name evidence="3" type="ORF">TMI583_LOCUS42720</name>
</gene>
<dbReference type="EMBL" id="CAJNOQ010052040">
    <property type="protein sequence ID" value="CAF1652450.1"/>
    <property type="molecule type" value="Genomic_DNA"/>
</dbReference>
<dbReference type="Proteomes" id="UP000682733">
    <property type="component" value="Unassembled WGS sequence"/>
</dbReference>
<protein>
    <submittedName>
        <fullName evidence="2">Uncharacterized protein</fullName>
    </submittedName>
</protein>
<feature type="non-terminal residue" evidence="2">
    <location>
        <position position="69"/>
    </location>
</feature>
<feature type="non-terminal residue" evidence="2">
    <location>
        <position position="1"/>
    </location>
</feature>
<dbReference type="Proteomes" id="UP000663829">
    <property type="component" value="Unassembled WGS sequence"/>
</dbReference>
<sequence length="69" mass="8173">FYLKISPIGDMMLRKRICHMLLALTRIQIEHLREAMMRSDQYDVDYGIPDEEDEILKINDFNPTSDKEG</sequence>
<dbReference type="AlphaFoldDB" id="A0A816EQF3"/>
<dbReference type="Proteomes" id="UP000677228">
    <property type="component" value="Unassembled WGS sequence"/>
</dbReference>
<accession>A0A816EQF3</accession>
<dbReference type="EMBL" id="CAJOBA010069784">
    <property type="protein sequence ID" value="CAF4384626.1"/>
    <property type="molecule type" value="Genomic_DNA"/>
</dbReference>